<accession>A0A0C3NFP6</accession>
<dbReference type="HOGENOM" id="CLU_1960379_0_0_1"/>
<gene>
    <name evidence="2" type="ORF">PHLGIDRAFT_235094</name>
</gene>
<evidence type="ECO:0000313" key="2">
    <source>
        <dbReference type="EMBL" id="KIP03549.1"/>
    </source>
</evidence>
<evidence type="ECO:0000256" key="1">
    <source>
        <dbReference type="SAM" id="MobiDB-lite"/>
    </source>
</evidence>
<dbReference type="AlphaFoldDB" id="A0A0C3NFP6"/>
<feature type="region of interest" description="Disordered" evidence="1">
    <location>
        <begin position="1"/>
        <end position="57"/>
    </location>
</feature>
<feature type="compositionally biased region" description="Basic and acidic residues" evidence="1">
    <location>
        <begin position="24"/>
        <end position="37"/>
    </location>
</feature>
<evidence type="ECO:0000313" key="3">
    <source>
        <dbReference type="Proteomes" id="UP000053257"/>
    </source>
</evidence>
<dbReference type="Proteomes" id="UP000053257">
    <property type="component" value="Unassembled WGS sequence"/>
</dbReference>
<dbReference type="STRING" id="745531.A0A0C3NFP6"/>
<protein>
    <submittedName>
        <fullName evidence="2">Uncharacterized protein</fullName>
    </submittedName>
</protein>
<feature type="compositionally biased region" description="Basic and acidic residues" evidence="1">
    <location>
        <begin position="1"/>
        <end position="10"/>
    </location>
</feature>
<organism evidence="2 3">
    <name type="scientific">Phlebiopsis gigantea (strain 11061_1 CR5-6)</name>
    <name type="common">White-rot fungus</name>
    <name type="synonym">Peniophora gigantea</name>
    <dbReference type="NCBI Taxonomy" id="745531"/>
    <lineage>
        <taxon>Eukaryota</taxon>
        <taxon>Fungi</taxon>
        <taxon>Dikarya</taxon>
        <taxon>Basidiomycota</taxon>
        <taxon>Agaricomycotina</taxon>
        <taxon>Agaricomycetes</taxon>
        <taxon>Polyporales</taxon>
        <taxon>Phanerochaetaceae</taxon>
        <taxon>Phlebiopsis</taxon>
    </lineage>
</organism>
<reference evidence="2 3" key="1">
    <citation type="journal article" date="2014" name="PLoS Genet.">
        <title>Analysis of the Phlebiopsis gigantea genome, transcriptome and secretome provides insight into its pioneer colonization strategies of wood.</title>
        <authorList>
            <person name="Hori C."/>
            <person name="Ishida T."/>
            <person name="Igarashi K."/>
            <person name="Samejima M."/>
            <person name="Suzuki H."/>
            <person name="Master E."/>
            <person name="Ferreira P."/>
            <person name="Ruiz-Duenas F.J."/>
            <person name="Held B."/>
            <person name="Canessa P."/>
            <person name="Larrondo L.F."/>
            <person name="Schmoll M."/>
            <person name="Druzhinina I.S."/>
            <person name="Kubicek C.P."/>
            <person name="Gaskell J.A."/>
            <person name="Kersten P."/>
            <person name="St John F."/>
            <person name="Glasner J."/>
            <person name="Sabat G."/>
            <person name="Splinter BonDurant S."/>
            <person name="Syed K."/>
            <person name="Yadav J."/>
            <person name="Mgbeahuruike A.C."/>
            <person name="Kovalchuk A."/>
            <person name="Asiegbu F.O."/>
            <person name="Lackner G."/>
            <person name="Hoffmeister D."/>
            <person name="Rencoret J."/>
            <person name="Gutierrez A."/>
            <person name="Sun H."/>
            <person name="Lindquist E."/>
            <person name="Barry K."/>
            <person name="Riley R."/>
            <person name="Grigoriev I.V."/>
            <person name="Henrissat B."/>
            <person name="Kues U."/>
            <person name="Berka R.M."/>
            <person name="Martinez A.T."/>
            <person name="Covert S.F."/>
            <person name="Blanchette R.A."/>
            <person name="Cullen D."/>
        </authorList>
    </citation>
    <scope>NUCLEOTIDE SEQUENCE [LARGE SCALE GENOMIC DNA]</scope>
    <source>
        <strain evidence="2 3">11061_1 CR5-6</strain>
    </source>
</reference>
<name>A0A0C3NFP6_PHLG1</name>
<dbReference type="EMBL" id="KN840610">
    <property type="protein sequence ID" value="KIP03549.1"/>
    <property type="molecule type" value="Genomic_DNA"/>
</dbReference>
<dbReference type="OrthoDB" id="445677at2759"/>
<proteinExistence type="predicted"/>
<keyword evidence="3" id="KW-1185">Reference proteome</keyword>
<sequence>MQPNDAHADESDSGDDSDYVPPAHDSDAGREAKRVRMDSPGVVSDAPEDKEAKKGHRDALWASFQSSVATPHLSVPQPSLEKTIKIEKRYKFAGEDVVSRTQRGERSARRLRRSKEMAALACAFGRPP</sequence>